<reference evidence="2 3" key="1">
    <citation type="submission" date="2019-09" db="EMBL/GenBank/DDBJ databases">
        <title>Genome sequence and assembly of Taibaiella sp.</title>
        <authorList>
            <person name="Chhetri G."/>
        </authorList>
    </citation>
    <scope>NUCLEOTIDE SEQUENCE [LARGE SCALE GENOMIC DNA]</scope>
    <source>
        <strain evidence="2 3">KVB11</strain>
    </source>
</reference>
<evidence type="ECO:0000313" key="2">
    <source>
        <dbReference type="EMBL" id="KAA5537530.1"/>
    </source>
</evidence>
<dbReference type="InterPro" id="IPR000182">
    <property type="entry name" value="GNAT_dom"/>
</dbReference>
<feature type="domain" description="N-acetyltransferase" evidence="1">
    <location>
        <begin position="25"/>
        <end position="171"/>
    </location>
</feature>
<dbReference type="Pfam" id="PF13302">
    <property type="entry name" value="Acetyltransf_3"/>
    <property type="match status" value="1"/>
</dbReference>
<dbReference type="GO" id="GO:0016747">
    <property type="term" value="F:acyltransferase activity, transferring groups other than amino-acyl groups"/>
    <property type="evidence" value="ECO:0007669"/>
    <property type="project" value="InterPro"/>
</dbReference>
<dbReference type="PROSITE" id="PS51186">
    <property type="entry name" value="GNAT"/>
    <property type="match status" value="1"/>
</dbReference>
<dbReference type="PANTHER" id="PTHR43792:SF1">
    <property type="entry name" value="N-ACETYLTRANSFERASE DOMAIN-CONTAINING PROTEIN"/>
    <property type="match status" value="1"/>
</dbReference>
<dbReference type="PANTHER" id="PTHR43792">
    <property type="entry name" value="GNAT FAMILY, PUTATIVE (AFU_ORTHOLOGUE AFUA_3G00765)-RELATED-RELATED"/>
    <property type="match status" value="1"/>
</dbReference>
<evidence type="ECO:0000259" key="1">
    <source>
        <dbReference type="PROSITE" id="PS51186"/>
    </source>
</evidence>
<keyword evidence="2" id="KW-0808">Transferase</keyword>
<name>A0A5M6CT21_9BACT</name>
<gene>
    <name evidence="2" type="ORF">F0919_05370</name>
</gene>
<accession>A0A5M6CT21</accession>
<dbReference type="AlphaFoldDB" id="A0A5M6CT21"/>
<comment type="caution">
    <text evidence="2">The sequence shown here is derived from an EMBL/GenBank/DDBJ whole genome shotgun (WGS) entry which is preliminary data.</text>
</comment>
<keyword evidence="3" id="KW-1185">Reference proteome</keyword>
<dbReference type="SUPFAM" id="SSF55729">
    <property type="entry name" value="Acyl-CoA N-acyltransferases (Nat)"/>
    <property type="match status" value="1"/>
</dbReference>
<sequence>MYNHYIFTSQRLGFRNWANNDVPLMTVINADIDVMEFFPATVTRVQTEQFIERMQDMFATKGYCYFAVDRLEDGAFIGFIGLGYQDYDAPFTPCTDIGWRLDKNFWNQGYATEGAERCLEYAFEDLKLQNIKAIAPEINTRSINIMQKIGMKKQSDFLHPKLADDERLKHCVCYEIGASR</sequence>
<protein>
    <submittedName>
        <fullName evidence="2">GNAT family N-acetyltransferase</fullName>
    </submittedName>
</protein>
<dbReference type="Gene3D" id="3.40.630.30">
    <property type="match status" value="1"/>
</dbReference>
<dbReference type="Proteomes" id="UP000323632">
    <property type="component" value="Unassembled WGS sequence"/>
</dbReference>
<dbReference type="InterPro" id="IPR016181">
    <property type="entry name" value="Acyl_CoA_acyltransferase"/>
</dbReference>
<dbReference type="EMBL" id="VWSH01000001">
    <property type="protein sequence ID" value="KAA5537530.1"/>
    <property type="molecule type" value="Genomic_DNA"/>
</dbReference>
<proteinExistence type="predicted"/>
<dbReference type="InterPro" id="IPR051531">
    <property type="entry name" value="N-acetyltransferase"/>
</dbReference>
<evidence type="ECO:0000313" key="3">
    <source>
        <dbReference type="Proteomes" id="UP000323632"/>
    </source>
</evidence>
<organism evidence="2 3">
    <name type="scientific">Taibaiella lutea</name>
    <dbReference type="NCBI Taxonomy" id="2608001"/>
    <lineage>
        <taxon>Bacteria</taxon>
        <taxon>Pseudomonadati</taxon>
        <taxon>Bacteroidota</taxon>
        <taxon>Chitinophagia</taxon>
        <taxon>Chitinophagales</taxon>
        <taxon>Chitinophagaceae</taxon>
        <taxon>Taibaiella</taxon>
    </lineage>
</organism>